<gene>
    <name evidence="2" type="primary">SRF2</name>
    <name evidence="2" type="ORF">CR513_16302</name>
</gene>
<dbReference type="SUPFAM" id="SSF56112">
    <property type="entry name" value="Protein kinase-like (PK-like)"/>
    <property type="match status" value="1"/>
</dbReference>
<dbReference type="InterPro" id="IPR000719">
    <property type="entry name" value="Prot_kinase_dom"/>
</dbReference>
<evidence type="ECO:0000259" key="1">
    <source>
        <dbReference type="PROSITE" id="PS50011"/>
    </source>
</evidence>
<dbReference type="GO" id="GO:0004672">
    <property type="term" value="F:protein kinase activity"/>
    <property type="evidence" value="ECO:0007669"/>
    <property type="project" value="InterPro"/>
</dbReference>
<feature type="domain" description="Protein kinase" evidence="1">
    <location>
        <begin position="1"/>
        <end position="75"/>
    </location>
</feature>
<keyword evidence="3" id="KW-1185">Reference proteome</keyword>
<dbReference type="Proteomes" id="UP000257109">
    <property type="component" value="Unassembled WGS sequence"/>
</dbReference>
<dbReference type="GO" id="GO:0005524">
    <property type="term" value="F:ATP binding"/>
    <property type="evidence" value="ECO:0007669"/>
    <property type="project" value="InterPro"/>
</dbReference>
<dbReference type="PROSITE" id="PS50011">
    <property type="entry name" value="PROTEIN_KINASE_DOM"/>
    <property type="match status" value="1"/>
</dbReference>
<dbReference type="EMBL" id="QJKJ01002975">
    <property type="protein sequence ID" value="RDY00514.1"/>
    <property type="molecule type" value="Genomic_DNA"/>
</dbReference>
<evidence type="ECO:0000313" key="2">
    <source>
        <dbReference type="EMBL" id="RDY00514.1"/>
    </source>
</evidence>
<sequence>MKIGSWYEASDHYVSQLLNVSSYLHSAFCSPVAHGNLKAANVLLDENSMPCVCDCSLAILRPLRRNQLLQSESEV</sequence>
<organism evidence="2 3">
    <name type="scientific">Mucuna pruriens</name>
    <name type="common">Velvet bean</name>
    <name type="synonym">Dolichos pruriens</name>
    <dbReference type="NCBI Taxonomy" id="157652"/>
    <lineage>
        <taxon>Eukaryota</taxon>
        <taxon>Viridiplantae</taxon>
        <taxon>Streptophyta</taxon>
        <taxon>Embryophyta</taxon>
        <taxon>Tracheophyta</taxon>
        <taxon>Spermatophyta</taxon>
        <taxon>Magnoliopsida</taxon>
        <taxon>eudicotyledons</taxon>
        <taxon>Gunneridae</taxon>
        <taxon>Pentapetalae</taxon>
        <taxon>rosids</taxon>
        <taxon>fabids</taxon>
        <taxon>Fabales</taxon>
        <taxon>Fabaceae</taxon>
        <taxon>Papilionoideae</taxon>
        <taxon>50 kb inversion clade</taxon>
        <taxon>NPAAA clade</taxon>
        <taxon>indigoferoid/millettioid clade</taxon>
        <taxon>Phaseoleae</taxon>
        <taxon>Mucuna</taxon>
    </lineage>
</organism>
<dbReference type="AlphaFoldDB" id="A0A371HCT1"/>
<reference evidence="2" key="1">
    <citation type="submission" date="2018-05" db="EMBL/GenBank/DDBJ databases">
        <title>Draft genome of Mucuna pruriens seed.</title>
        <authorList>
            <person name="Nnadi N.E."/>
            <person name="Vos R."/>
            <person name="Hasami M.H."/>
            <person name="Devisetty U.K."/>
            <person name="Aguiy J.C."/>
        </authorList>
    </citation>
    <scope>NUCLEOTIDE SEQUENCE [LARGE SCALE GENOMIC DNA]</scope>
    <source>
        <strain evidence="2">JCA_2017</strain>
    </source>
</reference>
<comment type="caution">
    <text evidence="2">The sequence shown here is derived from an EMBL/GenBank/DDBJ whole genome shotgun (WGS) entry which is preliminary data.</text>
</comment>
<feature type="non-terminal residue" evidence="2">
    <location>
        <position position="1"/>
    </location>
</feature>
<proteinExistence type="predicted"/>
<dbReference type="Gene3D" id="1.10.510.10">
    <property type="entry name" value="Transferase(Phosphotransferase) domain 1"/>
    <property type="match status" value="1"/>
</dbReference>
<protein>
    <submittedName>
        <fullName evidence="2">Protein STRUBBELIG-RECEPTOR FAMILY 2</fullName>
    </submittedName>
</protein>
<evidence type="ECO:0000313" key="3">
    <source>
        <dbReference type="Proteomes" id="UP000257109"/>
    </source>
</evidence>
<accession>A0A371HCT1</accession>
<dbReference type="InterPro" id="IPR011009">
    <property type="entry name" value="Kinase-like_dom_sf"/>
</dbReference>
<name>A0A371HCT1_MUCPR</name>
<dbReference type="OrthoDB" id="1741172at2759"/>